<feature type="region of interest" description="Disordered" evidence="4">
    <location>
        <begin position="206"/>
        <end position="225"/>
    </location>
</feature>
<dbReference type="eggNOG" id="COG1595">
    <property type="taxonomic scope" value="Bacteria"/>
</dbReference>
<keyword evidence="3" id="KW-0804">Transcription</keyword>
<reference evidence="6 7" key="1">
    <citation type="journal article" date="2008" name="BMC Genomics">
        <title>Genome sequence and rapid evolution of the rice pathogen Xanthomonas oryzae pv. oryzae PXO99A.</title>
        <authorList>
            <person name="Salzberg S.L."/>
            <person name="Sommer D.D."/>
            <person name="Schatz M.C."/>
            <person name="Phillippy A.M."/>
            <person name="Rabinowicz P.D."/>
            <person name="Tsuge S."/>
            <person name="Furutani A."/>
            <person name="Ochiai H."/>
            <person name="Delcher A.L."/>
            <person name="Kelley D."/>
            <person name="Madupu R."/>
            <person name="Puiu D."/>
            <person name="Radune D."/>
            <person name="Shumway M."/>
            <person name="Trapnell C."/>
            <person name="Aparna G."/>
            <person name="Jha G."/>
            <person name="Pandey A."/>
            <person name="Patil P.B."/>
            <person name="Ishihara H."/>
            <person name="Meyer D.F."/>
            <person name="Szurek B."/>
            <person name="Verdier V."/>
            <person name="Koebnik R."/>
            <person name="Dow J.M."/>
            <person name="Ryan R.P."/>
            <person name="Hirata H."/>
            <person name="Tsuyumu S."/>
            <person name="Won Lee S."/>
            <person name="Seo Y.S."/>
            <person name="Sriariyanum M."/>
            <person name="Ronald P.C."/>
            <person name="Sonti R.V."/>
            <person name="Van Sluys M.A."/>
            <person name="Leach J.E."/>
            <person name="White F.F."/>
            <person name="Bogdanove A.J."/>
        </authorList>
    </citation>
    <scope>NUCLEOTIDE SEQUENCE [LARGE SCALE GENOMIC DNA]</scope>
    <source>
        <strain evidence="6 7">PXO99A</strain>
    </source>
</reference>
<organism evidence="6 7">
    <name type="scientific">Xanthomonas oryzae pv. oryzae (strain PXO99A)</name>
    <dbReference type="NCBI Taxonomy" id="360094"/>
    <lineage>
        <taxon>Bacteria</taxon>
        <taxon>Pseudomonadati</taxon>
        <taxon>Pseudomonadota</taxon>
        <taxon>Gammaproteobacteria</taxon>
        <taxon>Lysobacterales</taxon>
        <taxon>Lysobacteraceae</taxon>
        <taxon>Xanthomonas</taxon>
    </lineage>
</organism>
<evidence type="ECO:0000259" key="5">
    <source>
        <dbReference type="Pfam" id="PF04542"/>
    </source>
</evidence>
<dbReference type="GO" id="GO:0016987">
    <property type="term" value="F:sigma factor activity"/>
    <property type="evidence" value="ECO:0007669"/>
    <property type="project" value="UniProtKB-KW"/>
</dbReference>
<dbReference type="KEGG" id="xop:PXO_04856"/>
<dbReference type="InterPro" id="IPR039425">
    <property type="entry name" value="RNA_pol_sigma-70-like"/>
</dbReference>
<name>A0A0K0GIJ9_XANOP</name>
<dbReference type="AlphaFoldDB" id="A0A0K0GIJ9"/>
<evidence type="ECO:0000256" key="4">
    <source>
        <dbReference type="SAM" id="MobiDB-lite"/>
    </source>
</evidence>
<dbReference type="SUPFAM" id="SSF88946">
    <property type="entry name" value="Sigma2 domain of RNA polymerase sigma factors"/>
    <property type="match status" value="1"/>
</dbReference>
<accession>A0A0K0GIJ9</accession>
<dbReference type="Proteomes" id="UP000001740">
    <property type="component" value="Chromosome"/>
</dbReference>
<keyword evidence="2" id="KW-0731">Sigma factor</keyword>
<dbReference type="InterPro" id="IPR013325">
    <property type="entry name" value="RNA_pol_sigma_r2"/>
</dbReference>
<dbReference type="Gene3D" id="1.10.1740.10">
    <property type="match status" value="1"/>
</dbReference>
<evidence type="ECO:0000256" key="2">
    <source>
        <dbReference type="ARBA" id="ARBA00023082"/>
    </source>
</evidence>
<feature type="domain" description="RNA polymerase sigma-70 region 2" evidence="5">
    <location>
        <begin position="55"/>
        <end position="106"/>
    </location>
</feature>
<dbReference type="InterPro" id="IPR007627">
    <property type="entry name" value="RNA_pol_sigma70_r2"/>
</dbReference>
<protein>
    <submittedName>
        <fullName evidence="6">RNA polymerase sigma factor</fullName>
    </submittedName>
</protein>
<feature type="compositionally biased region" description="Basic and acidic residues" evidence="4">
    <location>
        <begin position="207"/>
        <end position="225"/>
    </location>
</feature>
<sequence length="259" mass="27789">MRHAGNRTGSAPMNADTLDLMLQRDLPSAAAGCQQVDGRSALAYQNTVPPMSLAITRDIAASEDIAQEAFLRAWQRLAQLHQPASCLPWLRQTTRNLARDWLRANRHRARSGEAAELAIAMAADPAPSRADQLLQVEEEIAALDIMSALPEGGRRAGIGSAAVRRHGGAQLSIPAHTATHHAPHAQARCAQTRRHPGTAVVPLHVQSGRDDGEHGGRHSADRAARHAVGDALRAGGGHRCSGSCKLFPDDDIRVQIHLR</sequence>
<dbReference type="EMBL" id="CP000967">
    <property type="protein sequence ID" value="ACD58156.1"/>
    <property type="molecule type" value="Genomic_DNA"/>
</dbReference>
<dbReference type="PANTHER" id="PTHR43133:SF25">
    <property type="entry name" value="RNA POLYMERASE SIGMA FACTOR RFAY-RELATED"/>
    <property type="match status" value="1"/>
</dbReference>
<keyword evidence="1" id="KW-0805">Transcription regulation</keyword>
<dbReference type="GO" id="GO:0006352">
    <property type="term" value="P:DNA-templated transcription initiation"/>
    <property type="evidence" value="ECO:0007669"/>
    <property type="project" value="InterPro"/>
</dbReference>
<evidence type="ECO:0000313" key="7">
    <source>
        <dbReference type="Proteomes" id="UP000001740"/>
    </source>
</evidence>
<evidence type="ECO:0000256" key="1">
    <source>
        <dbReference type="ARBA" id="ARBA00023015"/>
    </source>
</evidence>
<gene>
    <name evidence="6" type="ordered locus">PXO_04856</name>
</gene>
<dbReference type="HOGENOM" id="CLU_1124179_0_0_6"/>
<dbReference type="Pfam" id="PF04542">
    <property type="entry name" value="Sigma70_r2"/>
    <property type="match status" value="1"/>
</dbReference>
<evidence type="ECO:0000256" key="3">
    <source>
        <dbReference type="ARBA" id="ARBA00023163"/>
    </source>
</evidence>
<evidence type="ECO:0000313" key="6">
    <source>
        <dbReference type="EMBL" id="ACD58156.1"/>
    </source>
</evidence>
<proteinExistence type="predicted"/>
<dbReference type="PANTHER" id="PTHR43133">
    <property type="entry name" value="RNA POLYMERASE ECF-TYPE SIGMA FACTO"/>
    <property type="match status" value="1"/>
</dbReference>